<gene>
    <name evidence="1" type="ORF">E2C01_011672</name>
</gene>
<dbReference type="AlphaFoldDB" id="A0A5B7DBY7"/>
<comment type="caution">
    <text evidence="1">The sequence shown here is derived from an EMBL/GenBank/DDBJ whole genome shotgun (WGS) entry which is preliminary data.</text>
</comment>
<organism evidence="1 2">
    <name type="scientific">Portunus trituberculatus</name>
    <name type="common">Swimming crab</name>
    <name type="synonym">Neptunus trituberculatus</name>
    <dbReference type="NCBI Taxonomy" id="210409"/>
    <lineage>
        <taxon>Eukaryota</taxon>
        <taxon>Metazoa</taxon>
        <taxon>Ecdysozoa</taxon>
        <taxon>Arthropoda</taxon>
        <taxon>Crustacea</taxon>
        <taxon>Multicrustacea</taxon>
        <taxon>Malacostraca</taxon>
        <taxon>Eumalacostraca</taxon>
        <taxon>Eucarida</taxon>
        <taxon>Decapoda</taxon>
        <taxon>Pleocyemata</taxon>
        <taxon>Brachyura</taxon>
        <taxon>Eubrachyura</taxon>
        <taxon>Portunoidea</taxon>
        <taxon>Portunidae</taxon>
        <taxon>Portuninae</taxon>
        <taxon>Portunus</taxon>
    </lineage>
</organism>
<keyword evidence="2" id="KW-1185">Reference proteome</keyword>
<dbReference type="Proteomes" id="UP000324222">
    <property type="component" value="Unassembled WGS sequence"/>
</dbReference>
<evidence type="ECO:0000313" key="1">
    <source>
        <dbReference type="EMBL" id="MPC18780.1"/>
    </source>
</evidence>
<dbReference type="EMBL" id="VSRR010000710">
    <property type="protein sequence ID" value="MPC18780.1"/>
    <property type="molecule type" value="Genomic_DNA"/>
</dbReference>
<name>A0A5B7DBY7_PORTR</name>
<evidence type="ECO:0000313" key="2">
    <source>
        <dbReference type="Proteomes" id="UP000324222"/>
    </source>
</evidence>
<proteinExistence type="predicted"/>
<sequence>MTEQQDRDYNEYQSGEVFSNLQELWTHDEQKETGTFILVFSSHCPSFHIAHTERFALDEVKNELWECHSGASCQKDTAGVEGQTRHWSDAGAHESLMVFNGVNTGATGMMHTNDLLYRSSAIQQSKTK</sequence>
<accession>A0A5B7DBY7</accession>
<protein>
    <submittedName>
        <fullName evidence="1">Uncharacterized protein</fullName>
    </submittedName>
</protein>
<reference evidence="1 2" key="1">
    <citation type="submission" date="2019-05" db="EMBL/GenBank/DDBJ databases">
        <title>Another draft genome of Portunus trituberculatus and its Hox gene families provides insights of decapod evolution.</title>
        <authorList>
            <person name="Jeong J.-H."/>
            <person name="Song I."/>
            <person name="Kim S."/>
            <person name="Choi T."/>
            <person name="Kim D."/>
            <person name="Ryu S."/>
            <person name="Kim W."/>
        </authorList>
    </citation>
    <scope>NUCLEOTIDE SEQUENCE [LARGE SCALE GENOMIC DNA]</scope>
    <source>
        <tissue evidence="1">Muscle</tissue>
    </source>
</reference>